<dbReference type="PROSITE" id="PS51892">
    <property type="entry name" value="SUBTILASE"/>
    <property type="match status" value="1"/>
</dbReference>
<evidence type="ECO:0000256" key="1">
    <source>
        <dbReference type="ARBA" id="ARBA00011073"/>
    </source>
</evidence>
<evidence type="ECO:0000313" key="7">
    <source>
        <dbReference type="EMBL" id="HJC42803.1"/>
    </source>
</evidence>
<dbReference type="SUPFAM" id="SSF52743">
    <property type="entry name" value="Subtilisin-like"/>
    <property type="match status" value="1"/>
</dbReference>
<dbReference type="GO" id="GO:0006508">
    <property type="term" value="P:proteolysis"/>
    <property type="evidence" value="ECO:0007669"/>
    <property type="project" value="UniProtKB-KW"/>
</dbReference>
<dbReference type="PROSITE" id="PS00138">
    <property type="entry name" value="SUBTILASE_SER"/>
    <property type="match status" value="1"/>
</dbReference>
<comment type="similarity">
    <text evidence="1 5">Belongs to the peptidase S8 family.</text>
</comment>
<dbReference type="InterPro" id="IPR050131">
    <property type="entry name" value="Peptidase_S8_subtilisin-like"/>
</dbReference>
<dbReference type="EMBL" id="DWWI01000080">
    <property type="protein sequence ID" value="HJC42803.1"/>
    <property type="molecule type" value="Genomic_DNA"/>
</dbReference>
<comment type="caution">
    <text evidence="5">Lacks conserved residue(s) required for the propagation of feature annotation.</text>
</comment>
<dbReference type="Gene3D" id="3.40.50.200">
    <property type="entry name" value="Peptidase S8/S53 domain"/>
    <property type="match status" value="1"/>
</dbReference>
<dbReference type="Pfam" id="PF00082">
    <property type="entry name" value="Peptidase_S8"/>
    <property type="match status" value="1"/>
</dbReference>
<name>A0A9D2P484_9FIRM</name>
<evidence type="ECO:0000313" key="8">
    <source>
        <dbReference type="Proteomes" id="UP000823895"/>
    </source>
</evidence>
<dbReference type="Proteomes" id="UP000823895">
    <property type="component" value="Unassembled WGS sequence"/>
</dbReference>
<keyword evidence="4" id="KW-0720">Serine protease</keyword>
<dbReference type="PANTHER" id="PTHR43806:SF65">
    <property type="entry name" value="SERINE PROTEASE APRX"/>
    <property type="match status" value="1"/>
</dbReference>
<evidence type="ECO:0000256" key="5">
    <source>
        <dbReference type="PROSITE-ProRule" id="PRU01240"/>
    </source>
</evidence>
<reference evidence="7" key="1">
    <citation type="journal article" date="2021" name="PeerJ">
        <title>Extensive microbial diversity within the chicken gut microbiome revealed by metagenomics and culture.</title>
        <authorList>
            <person name="Gilroy R."/>
            <person name="Ravi A."/>
            <person name="Getino M."/>
            <person name="Pursley I."/>
            <person name="Horton D.L."/>
            <person name="Alikhan N.F."/>
            <person name="Baker D."/>
            <person name="Gharbi K."/>
            <person name="Hall N."/>
            <person name="Watson M."/>
            <person name="Adriaenssens E.M."/>
            <person name="Foster-Nyarko E."/>
            <person name="Jarju S."/>
            <person name="Secka A."/>
            <person name="Antonio M."/>
            <person name="Oren A."/>
            <person name="Chaudhuri R.R."/>
            <person name="La Ragione R."/>
            <person name="Hildebrand F."/>
            <person name="Pallen M.J."/>
        </authorList>
    </citation>
    <scope>NUCLEOTIDE SEQUENCE</scope>
    <source>
        <strain evidence="7">CHK165-2605</strain>
    </source>
</reference>
<organism evidence="7 8">
    <name type="scientific">Candidatus Mediterraneibacter gallistercoris</name>
    <dbReference type="NCBI Taxonomy" id="2838671"/>
    <lineage>
        <taxon>Bacteria</taxon>
        <taxon>Bacillati</taxon>
        <taxon>Bacillota</taxon>
        <taxon>Clostridia</taxon>
        <taxon>Lachnospirales</taxon>
        <taxon>Lachnospiraceae</taxon>
        <taxon>Mediterraneibacter</taxon>
    </lineage>
</organism>
<sequence>MARHPDLRNRISAFRNFTGKVQETVSSDDSGHGTHVAGILAGDGKVSSGLYAGMAPGSDLIVGKVLDCEGNGNVDNVLKGIDWILKNREHFQVRIVNISVGTQPDLAQEQKQVFLEAVEELWDRGLVVVVSAGNYGPGEGTVAVPGNSRKVITVGVPDTELHSAGRRKNNINYSGRGPTGACVVKPDVFAPGTGIISCNARYGRPGEHPYIMKTGTSMATPVVSGAIACLLSKYPDMTNVEVKLKLRESCVKSPGTGAGWGLLNVEKLMKA</sequence>
<dbReference type="InterPro" id="IPR036852">
    <property type="entry name" value="Peptidase_S8/S53_dom_sf"/>
</dbReference>
<gene>
    <name evidence="7" type="ORF">H9756_03850</name>
</gene>
<dbReference type="PRINTS" id="PR00723">
    <property type="entry name" value="SUBTILISIN"/>
</dbReference>
<dbReference type="AlphaFoldDB" id="A0A9D2P484"/>
<keyword evidence="2" id="KW-0645">Protease</keyword>
<evidence type="ECO:0000256" key="3">
    <source>
        <dbReference type="ARBA" id="ARBA00022801"/>
    </source>
</evidence>
<proteinExistence type="inferred from homology"/>
<evidence type="ECO:0000256" key="4">
    <source>
        <dbReference type="ARBA" id="ARBA00022825"/>
    </source>
</evidence>
<dbReference type="PANTHER" id="PTHR43806">
    <property type="entry name" value="PEPTIDASE S8"/>
    <property type="match status" value="1"/>
</dbReference>
<dbReference type="PROSITE" id="PS00137">
    <property type="entry name" value="SUBTILASE_HIS"/>
    <property type="match status" value="1"/>
</dbReference>
<accession>A0A9D2P484</accession>
<keyword evidence="3" id="KW-0378">Hydrolase</keyword>
<dbReference type="InterPro" id="IPR023828">
    <property type="entry name" value="Peptidase_S8_Ser-AS"/>
</dbReference>
<dbReference type="InterPro" id="IPR000209">
    <property type="entry name" value="Peptidase_S8/S53_dom"/>
</dbReference>
<dbReference type="InterPro" id="IPR015500">
    <property type="entry name" value="Peptidase_S8_subtilisin-rel"/>
</dbReference>
<dbReference type="CDD" id="cd07487">
    <property type="entry name" value="Peptidases_S8_1"/>
    <property type="match status" value="1"/>
</dbReference>
<evidence type="ECO:0000259" key="6">
    <source>
        <dbReference type="Pfam" id="PF00082"/>
    </source>
</evidence>
<feature type="domain" description="Peptidase S8/S53" evidence="6">
    <location>
        <begin position="3"/>
        <end position="250"/>
    </location>
</feature>
<dbReference type="GO" id="GO:0004252">
    <property type="term" value="F:serine-type endopeptidase activity"/>
    <property type="evidence" value="ECO:0007669"/>
    <property type="project" value="InterPro"/>
</dbReference>
<reference evidence="7" key="2">
    <citation type="submission" date="2021-04" db="EMBL/GenBank/DDBJ databases">
        <authorList>
            <person name="Gilroy R."/>
        </authorList>
    </citation>
    <scope>NUCLEOTIDE SEQUENCE</scope>
    <source>
        <strain evidence="7">CHK165-2605</strain>
    </source>
</reference>
<evidence type="ECO:0000256" key="2">
    <source>
        <dbReference type="ARBA" id="ARBA00022670"/>
    </source>
</evidence>
<dbReference type="InterPro" id="IPR022398">
    <property type="entry name" value="Peptidase_S8_His-AS"/>
</dbReference>
<protein>
    <submittedName>
        <fullName evidence="7">S8 family peptidase</fullName>
    </submittedName>
</protein>
<comment type="caution">
    <text evidence="7">The sequence shown here is derived from an EMBL/GenBank/DDBJ whole genome shotgun (WGS) entry which is preliminary data.</text>
</comment>